<evidence type="ECO:0000256" key="4">
    <source>
        <dbReference type="ARBA" id="ARBA00022989"/>
    </source>
</evidence>
<feature type="coiled-coil region" evidence="6">
    <location>
        <begin position="352"/>
        <end position="379"/>
    </location>
</feature>
<gene>
    <name evidence="11" type="ORF">J1C56_08700</name>
</gene>
<protein>
    <submittedName>
        <fullName evidence="11">Succinoglycan biosynthesis protein exop</fullName>
    </submittedName>
</protein>
<evidence type="ECO:0000256" key="3">
    <source>
        <dbReference type="ARBA" id="ARBA00022692"/>
    </source>
</evidence>
<evidence type="ECO:0000256" key="5">
    <source>
        <dbReference type="ARBA" id="ARBA00023136"/>
    </source>
</evidence>
<feature type="region of interest" description="Disordered" evidence="7">
    <location>
        <begin position="609"/>
        <end position="754"/>
    </location>
</feature>
<feature type="domain" description="Polysaccharide chain length determinant N-terminal" evidence="9">
    <location>
        <begin position="163"/>
        <end position="250"/>
    </location>
</feature>
<dbReference type="AlphaFoldDB" id="A0A9X1D3E6"/>
<evidence type="ECO:0000256" key="1">
    <source>
        <dbReference type="ARBA" id="ARBA00004651"/>
    </source>
</evidence>
<evidence type="ECO:0000259" key="10">
    <source>
        <dbReference type="Pfam" id="PF13807"/>
    </source>
</evidence>
<dbReference type="InterPro" id="IPR003856">
    <property type="entry name" value="LPS_length_determ_N"/>
</dbReference>
<evidence type="ECO:0000256" key="2">
    <source>
        <dbReference type="ARBA" id="ARBA00022475"/>
    </source>
</evidence>
<evidence type="ECO:0000256" key="6">
    <source>
        <dbReference type="SAM" id="Coils"/>
    </source>
</evidence>
<evidence type="ECO:0000259" key="9">
    <source>
        <dbReference type="Pfam" id="PF02706"/>
    </source>
</evidence>
<proteinExistence type="predicted"/>
<evidence type="ECO:0000313" key="11">
    <source>
        <dbReference type="EMBL" id="MBT1155670.1"/>
    </source>
</evidence>
<keyword evidence="5 8" id="KW-0472">Membrane</keyword>
<comment type="caution">
    <text evidence="11">The sequence shown here is derived from an EMBL/GenBank/DDBJ whole genome shotgun (WGS) entry which is preliminary data.</text>
</comment>
<keyword evidence="4 8" id="KW-1133">Transmembrane helix</keyword>
<dbReference type="PANTHER" id="PTHR32309">
    <property type="entry name" value="TYROSINE-PROTEIN KINASE"/>
    <property type="match status" value="1"/>
</dbReference>
<keyword evidence="3 8" id="KW-0812">Transmembrane</keyword>
<dbReference type="GO" id="GO:0005886">
    <property type="term" value="C:plasma membrane"/>
    <property type="evidence" value="ECO:0007669"/>
    <property type="project" value="UniProtKB-SubCell"/>
</dbReference>
<keyword evidence="12" id="KW-1185">Reference proteome</keyword>
<evidence type="ECO:0000256" key="8">
    <source>
        <dbReference type="SAM" id="Phobius"/>
    </source>
</evidence>
<dbReference type="Pfam" id="PF13807">
    <property type="entry name" value="GNVR"/>
    <property type="match status" value="1"/>
</dbReference>
<feature type="region of interest" description="Disordered" evidence="7">
    <location>
        <begin position="17"/>
        <end position="122"/>
    </location>
</feature>
<feature type="domain" description="Tyrosine-protein kinase G-rich" evidence="10">
    <location>
        <begin position="529"/>
        <end position="603"/>
    </location>
</feature>
<accession>A0A9X1D3E6</accession>
<comment type="subcellular location">
    <subcellularLocation>
        <location evidence="1">Cell membrane</location>
        <topology evidence="1">Multi-pass membrane protein</topology>
    </subcellularLocation>
</comment>
<organism evidence="11 12">
    <name type="scientific">Aminobacter anthyllidis</name>
    <dbReference type="NCBI Taxonomy" id="1035067"/>
    <lineage>
        <taxon>Bacteria</taxon>
        <taxon>Pseudomonadati</taxon>
        <taxon>Pseudomonadota</taxon>
        <taxon>Alphaproteobacteria</taxon>
        <taxon>Hyphomicrobiales</taxon>
        <taxon>Phyllobacteriaceae</taxon>
        <taxon>Aminobacter</taxon>
    </lineage>
</organism>
<dbReference type="GO" id="GO:0004713">
    <property type="term" value="F:protein tyrosine kinase activity"/>
    <property type="evidence" value="ECO:0007669"/>
    <property type="project" value="TreeGrafter"/>
</dbReference>
<feature type="compositionally biased region" description="Low complexity" evidence="7">
    <location>
        <begin position="667"/>
        <end position="688"/>
    </location>
</feature>
<dbReference type="PANTHER" id="PTHR32309:SF13">
    <property type="entry name" value="FERRIC ENTEROBACTIN TRANSPORT PROTEIN FEPE"/>
    <property type="match status" value="1"/>
</dbReference>
<dbReference type="Proteomes" id="UP001138921">
    <property type="component" value="Unassembled WGS sequence"/>
</dbReference>
<reference evidence="11" key="2">
    <citation type="submission" date="2021-03" db="EMBL/GenBank/DDBJ databases">
        <authorList>
            <person name="Artuso I."/>
            <person name="Turrini P."/>
            <person name="Pirolo M."/>
            <person name="Lugli G.A."/>
            <person name="Ventura M."/>
            <person name="Visca P."/>
        </authorList>
    </citation>
    <scope>NUCLEOTIDE SEQUENCE</scope>
    <source>
        <strain evidence="11">LMG 26462</strain>
    </source>
</reference>
<feature type="compositionally biased region" description="Low complexity" evidence="7">
    <location>
        <begin position="87"/>
        <end position="98"/>
    </location>
</feature>
<dbReference type="InterPro" id="IPR032807">
    <property type="entry name" value="GNVR"/>
</dbReference>
<keyword evidence="2" id="KW-1003">Cell membrane</keyword>
<feature type="compositionally biased region" description="Basic and acidic residues" evidence="7">
    <location>
        <begin position="58"/>
        <end position="71"/>
    </location>
</feature>
<dbReference type="Pfam" id="PF02706">
    <property type="entry name" value="Wzz"/>
    <property type="match status" value="1"/>
</dbReference>
<keyword evidence="6" id="KW-0175">Coiled coil</keyword>
<reference evidence="11" key="1">
    <citation type="journal article" date="2021" name="Microorganisms">
        <title>Phylogenomic Reconstruction and Metabolic Potential of the Genus Aminobacter.</title>
        <authorList>
            <person name="Artuso I."/>
            <person name="Turrini P."/>
            <person name="Pirolo M."/>
            <person name="Lugli G.A."/>
            <person name="Ventura M."/>
            <person name="Visca P."/>
        </authorList>
    </citation>
    <scope>NUCLEOTIDE SEQUENCE</scope>
    <source>
        <strain evidence="11">LMG 26462</strain>
    </source>
</reference>
<evidence type="ECO:0000256" key="7">
    <source>
        <dbReference type="SAM" id="MobiDB-lite"/>
    </source>
</evidence>
<dbReference type="RefSeq" id="WP_214387925.1">
    <property type="nucleotide sequence ID" value="NZ_JAFLWW010000002.1"/>
</dbReference>
<name>A0A9X1D3E6_9HYPH</name>
<dbReference type="EMBL" id="JAFLWW010000002">
    <property type="protein sequence ID" value="MBT1155670.1"/>
    <property type="molecule type" value="Genomic_DNA"/>
</dbReference>
<evidence type="ECO:0000313" key="12">
    <source>
        <dbReference type="Proteomes" id="UP001138921"/>
    </source>
</evidence>
<sequence length="774" mass="83855">MAESGNSEDWRRKRSLLALDRDDALPKPRGSSLLSMSTEDDDQTDLQDPATRHRMARFRREAERAAREQLAEKPSGPEAQPVDEMPADAAPDVHAARASSSLIGNWRDRTRGSSAPAEPVAAMAQPVAAATPPARYAAPAAASDEPDDHDDVRWRPLIDPMAVIGGITRSKLLITSTTLAGALLGVALALSTPKKYEAWTEMIVDPRNLRLSDKELTVGDLPSDATLAVVETQVRVLTSGSVLVKVVDKLNLAEDPEFNGKAGGGFSIGGFVRSLISANNNATSDDPGRRHSLAAEHLYEALTIQRDVNTFVISIGAKTQDPEKSALIANTMTQVFMQTFGELQAGTAGRATDELTGRLDELRKSVETAERKVETFKAENELINPQGRLITDDEIQRVNDQLTAARARTLELNARAASTRDLGVDSVLAGALPEAIGSSAITELRAQYAALTQEADKAAIRLGPRHPERLAVEAQLSGARERIANELRRVAGSIQVELKRAVQTEQELAARLAQLKVRQADVGGEMVTLRELERDVTAKRAVYEGFLLRARETGEQKDINSGNVTIISPASPPLQSTGPSRAMIALGGMLLGFASGVGIGALRGALQSLRNTARRRSRAKPDARRGQATANNQPDNRGESPAPRGDTVPVMPSAASPAAANPVMDAQQPPQSWQPQPMQQQPRYQVPQGGFAPSYAPQPQPGYSEPPQQPDHAAPYPNRPAYRQRPPDYYSPPAQAPKADSPVPQSQIDEISESLREVRKELNQLRERRSRRYF</sequence>
<dbReference type="InterPro" id="IPR050445">
    <property type="entry name" value="Bact_polysacc_biosynth/exp"/>
</dbReference>
<feature type="transmembrane region" description="Helical" evidence="8">
    <location>
        <begin position="582"/>
        <end position="606"/>
    </location>
</feature>